<comment type="caution">
    <text evidence="9">Lacks conserved residue(s) required for the propagation of feature annotation.</text>
</comment>
<feature type="domain" description="Thiamine phosphate synthase/TenI" evidence="12">
    <location>
        <begin position="10"/>
        <end position="186"/>
    </location>
</feature>
<evidence type="ECO:0000256" key="7">
    <source>
        <dbReference type="ARBA" id="ARBA00047851"/>
    </source>
</evidence>
<keyword evidence="4 9" id="KW-0460">Magnesium</keyword>
<dbReference type="GO" id="GO:0004789">
    <property type="term" value="F:thiamine-phosphate diphosphorylase activity"/>
    <property type="evidence" value="ECO:0007669"/>
    <property type="project" value="UniProtKB-UniRule"/>
</dbReference>
<gene>
    <name evidence="9 13" type="primary">thiE</name>
    <name evidence="13" type="ORF">H9804_09450</name>
</gene>
<dbReference type="InterPro" id="IPR013785">
    <property type="entry name" value="Aldolase_TIM"/>
</dbReference>
<dbReference type="PANTHER" id="PTHR20857">
    <property type="entry name" value="THIAMINE-PHOSPHATE PYROPHOSPHORYLASE"/>
    <property type="match status" value="1"/>
</dbReference>
<dbReference type="InterPro" id="IPR022998">
    <property type="entry name" value="ThiamineP_synth_TenI"/>
</dbReference>
<reference evidence="13" key="2">
    <citation type="submission" date="2021-04" db="EMBL/GenBank/DDBJ databases">
        <authorList>
            <person name="Gilroy R."/>
        </authorList>
    </citation>
    <scope>NUCLEOTIDE SEQUENCE</scope>
    <source>
        <strain evidence="13">ChiW4-1371</strain>
    </source>
</reference>
<protein>
    <recommendedName>
        <fullName evidence="9">Thiamine-phosphate synthase</fullName>
        <shortName evidence="9">TP synthase</shortName>
        <shortName evidence="9">TPS</shortName>
        <ecNumber evidence="9">2.5.1.3</ecNumber>
    </recommendedName>
    <alternativeName>
        <fullName evidence="9">Thiamine-phosphate pyrophosphorylase</fullName>
        <shortName evidence="9">TMP pyrophosphorylase</shortName>
        <shortName evidence="9">TMP-PPase</shortName>
    </alternativeName>
</protein>
<dbReference type="NCBIfam" id="TIGR00693">
    <property type="entry name" value="thiE"/>
    <property type="match status" value="1"/>
</dbReference>
<dbReference type="Gene3D" id="3.20.20.70">
    <property type="entry name" value="Aldolase class I"/>
    <property type="match status" value="1"/>
</dbReference>
<proteinExistence type="inferred from homology"/>
<feature type="binding site" evidence="9">
    <location>
        <position position="72"/>
    </location>
    <ligand>
        <name>Mg(2+)</name>
        <dbReference type="ChEBI" id="CHEBI:18420"/>
    </ligand>
</feature>
<feature type="binding site" evidence="9">
    <location>
        <position position="91"/>
    </location>
    <ligand>
        <name>Mg(2+)</name>
        <dbReference type="ChEBI" id="CHEBI:18420"/>
    </ligand>
</feature>
<evidence type="ECO:0000256" key="9">
    <source>
        <dbReference type="HAMAP-Rule" id="MF_00097"/>
    </source>
</evidence>
<feature type="binding site" evidence="9">
    <location>
        <position position="137"/>
    </location>
    <ligand>
        <name>4-amino-2-methyl-5-(diphosphooxymethyl)pyrimidine</name>
        <dbReference type="ChEBI" id="CHEBI:57841"/>
    </ligand>
</feature>
<dbReference type="Proteomes" id="UP000824176">
    <property type="component" value="Unassembled WGS sequence"/>
</dbReference>
<evidence type="ECO:0000256" key="1">
    <source>
        <dbReference type="ARBA" id="ARBA00005165"/>
    </source>
</evidence>
<reference evidence="13" key="1">
    <citation type="journal article" date="2021" name="PeerJ">
        <title>Extensive microbial diversity within the chicken gut microbiome revealed by metagenomics and culture.</title>
        <authorList>
            <person name="Gilroy R."/>
            <person name="Ravi A."/>
            <person name="Getino M."/>
            <person name="Pursley I."/>
            <person name="Horton D.L."/>
            <person name="Alikhan N.F."/>
            <person name="Baker D."/>
            <person name="Gharbi K."/>
            <person name="Hall N."/>
            <person name="Watson M."/>
            <person name="Adriaenssens E.M."/>
            <person name="Foster-Nyarko E."/>
            <person name="Jarju S."/>
            <person name="Secka A."/>
            <person name="Antonio M."/>
            <person name="Oren A."/>
            <person name="Chaudhuri R.R."/>
            <person name="La Ragione R."/>
            <person name="Hildebrand F."/>
            <person name="Pallen M.J."/>
        </authorList>
    </citation>
    <scope>NUCLEOTIDE SEQUENCE</scope>
    <source>
        <strain evidence="13">ChiW4-1371</strain>
    </source>
</reference>
<comment type="similarity">
    <text evidence="9 10">Belongs to the thiamine-phosphate synthase family.</text>
</comment>
<evidence type="ECO:0000313" key="14">
    <source>
        <dbReference type="Proteomes" id="UP000824176"/>
    </source>
</evidence>
<dbReference type="Pfam" id="PF02581">
    <property type="entry name" value="TMP-TENI"/>
    <property type="match status" value="1"/>
</dbReference>
<evidence type="ECO:0000256" key="10">
    <source>
        <dbReference type="RuleBase" id="RU003826"/>
    </source>
</evidence>
<keyword evidence="3 9" id="KW-0479">Metal-binding</keyword>
<organism evidence="13 14">
    <name type="scientific">Candidatus Mucispirillum faecigallinarum</name>
    <dbReference type="NCBI Taxonomy" id="2838699"/>
    <lineage>
        <taxon>Bacteria</taxon>
        <taxon>Pseudomonadati</taxon>
        <taxon>Deferribacterota</taxon>
        <taxon>Deferribacteres</taxon>
        <taxon>Deferribacterales</taxon>
        <taxon>Mucispirillaceae</taxon>
        <taxon>Mucispirillum</taxon>
    </lineage>
</organism>
<dbReference type="GO" id="GO:0005737">
    <property type="term" value="C:cytoplasm"/>
    <property type="evidence" value="ECO:0007669"/>
    <property type="project" value="TreeGrafter"/>
</dbReference>
<feature type="binding site" evidence="9">
    <location>
        <position position="109"/>
    </location>
    <ligand>
        <name>4-amino-2-methyl-5-(diphosphooxymethyl)pyrimidine</name>
        <dbReference type="ChEBI" id="CHEBI:57841"/>
    </ligand>
</feature>
<evidence type="ECO:0000313" key="13">
    <source>
        <dbReference type="EMBL" id="HIZ90161.1"/>
    </source>
</evidence>
<dbReference type="PANTHER" id="PTHR20857:SF23">
    <property type="entry name" value="THIAMINE BIOSYNTHETIC BIFUNCTIONAL ENZYME"/>
    <property type="match status" value="1"/>
</dbReference>
<sequence>MRLLSDKLKLYLVLETKYLLMPLNDFLDEVLKGGVSTVQLRNKSQNIDDKLQCAYITREITDKYGALFIINDNAELAEKVSADGVHIGVTDENPEIIRQKYSNMIIGYSCNNKDDVLTANQYADYAGIGPYTETNTKKDHRQILGRQGISNINSMLNIPAVAIGGINLDNAEDVFSSGVAGLAVSSFLCMSKKPYDDAKKLLEIINERV</sequence>
<dbReference type="EMBL" id="DXAQ01000141">
    <property type="protein sequence ID" value="HIZ90161.1"/>
    <property type="molecule type" value="Genomic_DNA"/>
</dbReference>
<feature type="binding site" evidence="9">
    <location>
        <position position="71"/>
    </location>
    <ligand>
        <name>4-amino-2-methyl-5-(diphosphooxymethyl)pyrimidine</name>
        <dbReference type="ChEBI" id="CHEBI:57841"/>
    </ligand>
</feature>
<evidence type="ECO:0000256" key="11">
    <source>
        <dbReference type="RuleBase" id="RU004253"/>
    </source>
</evidence>
<keyword evidence="2 9" id="KW-0808">Transferase</keyword>
<feature type="binding site" evidence="9">
    <location>
        <begin position="39"/>
        <end position="43"/>
    </location>
    <ligand>
        <name>4-amino-2-methyl-5-(diphosphooxymethyl)pyrimidine</name>
        <dbReference type="ChEBI" id="CHEBI:57841"/>
    </ligand>
</feature>
<dbReference type="EC" id="2.5.1.3" evidence="9"/>
<dbReference type="GO" id="GO:0000287">
    <property type="term" value="F:magnesium ion binding"/>
    <property type="evidence" value="ECO:0007669"/>
    <property type="project" value="UniProtKB-UniRule"/>
</dbReference>
<dbReference type="GO" id="GO:0009228">
    <property type="term" value="P:thiamine biosynthetic process"/>
    <property type="evidence" value="ECO:0007669"/>
    <property type="project" value="UniProtKB-KW"/>
</dbReference>
<evidence type="ECO:0000256" key="5">
    <source>
        <dbReference type="ARBA" id="ARBA00022977"/>
    </source>
</evidence>
<evidence type="ECO:0000256" key="2">
    <source>
        <dbReference type="ARBA" id="ARBA00022679"/>
    </source>
</evidence>
<comment type="catalytic activity">
    <reaction evidence="8 9 10">
        <text>2-[(2R,5Z)-2-carboxy-4-methylthiazol-5(2H)-ylidene]ethyl phosphate + 4-amino-2-methyl-5-(diphosphooxymethyl)pyrimidine + 2 H(+) = thiamine phosphate + CO2 + diphosphate</text>
        <dbReference type="Rhea" id="RHEA:47844"/>
        <dbReference type="ChEBI" id="CHEBI:15378"/>
        <dbReference type="ChEBI" id="CHEBI:16526"/>
        <dbReference type="ChEBI" id="CHEBI:33019"/>
        <dbReference type="ChEBI" id="CHEBI:37575"/>
        <dbReference type="ChEBI" id="CHEBI:57841"/>
        <dbReference type="ChEBI" id="CHEBI:62899"/>
        <dbReference type="EC" id="2.5.1.3"/>
    </reaction>
</comment>
<evidence type="ECO:0000256" key="8">
    <source>
        <dbReference type="ARBA" id="ARBA00047883"/>
    </source>
</evidence>
<dbReference type="InterPro" id="IPR034291">
    <property type="entry name" value="TMP_synthase"/>
</dbReference>
<comment type="caution">
    <text evidence="13">The sequence shown here is derived from an EMBL/GenBank/DDBJ whole genome shotgun (WGS) entry which is preliminary data.</text>
</comment>
<accession>A0A9D2GWC2</accession>
<comment type="cofactor">
    <cofactor evidence="9">
        <name>Mg(2+)</name>
        <dbReference type="ChEBI" id="CHEBI:18420"/>
    </cofactor>
    <text evidence="9">Binds 1 Mg(2+) ion per subunit.</text>
</comment>
<dbReference type="HAMAP" id="MF_00097">
    <property type="entry name" value="TMP_synthase"/>
    <property type="match status" value="1"/>
</dbReference>
<name>A0A9D2GWC2_9BACT</name>
<dbReference type="GO" id="GO:0009229">
    <property type="term" value="P:thiamine diphosphate biosynthetic process"/>
    <property type="evidence" value="ECO:0007669"/>
    <property type="project" value="UniProtKB-UniRule"/>
</dbReference>
<dbReference type="AlphaFoldDB" id="A0A9D2GWC2"/>
<comment type="catalytic activity">
    <reaction evidence="6 9 10">
        <text>4-methyl-5-(2-phosphooxyethyl)-thiazole + 4-amino-2-methyl-5-(diphosphooxymethyl)pyrimidine + H(+) = thiamine phosphate + diphosphate</text>
        <dbReference type="Rhea" id="RHEA:22328"/>
        <dbReference type="ChEBI" id="CHEBI:15378"/>
        <dbReference type="ChEBI" id="CHEBI:33019"/>
        <dbReference type="ChEBI" id="CHEBI:37575"/>
        <dbReference type="ChEBI" id="CHEBI:57841"/>
        <dbReference type="ChEBI" id="CHEBI:58296"/>
        <dbReference type="EC" id="2.5.1.3"/>
    </reaction>
</comment>
<feature type="binding site" evidence="9">
    <location>
        <position position="165"/>
    </location>
    <ligand>
        <name>2-[(2R,5Z)-2-carboxy-4-methylthiazol-5(2H)-ylidene]ethyl phosphate</name>
        <dbReference type="ChEBI" id="CHEBI:62899"/>
    </ligand>
</feature>
<evidence type="ECO:0000256" key="6">
    <source>
        <dbReference type="ARBA" id="ARBA00047334"/>
    </source>
</evidence>
<comment type="catalytic activity">
    <reaction evidence="7 9 10">
        <text>2-(2-carboxy-4-methylthiazol-5-yl)ethyl phosphate + 4-amino-2-methyl-5-(diphosphooxymethyl)pyrimidine + 2 H(+) = thiamine phosphate + CO2 + diphosphate</text>
        <dbReference type="Rhea" id="RHEA:47848"/>
        <dbReference type="ChEBI" id="CHEBI:15378"/>
        <dbReference type="ChEBI" id="CHEBI:16526"/>
        <dbReference type="ChEBI" id="CHEBI:33019"/>
        <dbReference type="ChEBI" id="CHEBI:37575"/>
        <dbReference type="ChEBI" id="CHEBI:57841"/>
        <dbReference type="ChEBI" id="CHEBI:62890"/>
        <dbReference type="EC" id="2.5.1.3"/>
    </reaction>
</comment>
<evidence type="ECO:0000256" key="4">
    <source>
        <dbReference type="ARBA" id="ARBA00022842"/>
    </source>
</evidence>
<evidence type="ECO:0000256" key="3">
    <source>
        <dbReference type="ARBA" id="ARBA00022723"/>
    </source>
</evidence>
<evidence type="ECO:0000259" key="12">
    <source>
        <dbReference type="Pfam" id="PF02581"/>
    </source>
</evidence>
<dbReference type="CDD" id="cd00564">
    <property type="entry name" value="TMP_TenI"/>
    <property type="match status" value="1"/>
</dbReference>
<feature type="binding site" evidence="9">
    <location>
        <begin position="134"/>
        <end position="136"/>
    </location>
    <ligand>
        <name>2-[(2R,5Z)-2-carboxy-4-methylthiazol-5(2H)-ylidene]ethyl phosphate</name>
        <dbReference type="ChEBI" id="CHEBI:62899"/>
    </ligand>
</feature>
<comment type="pathway">
    <text evidence="1 9 11">Cofactor biosynthesis; thiamine diphosphate biosynthesis; thiamine phosphate from 4-amino-2-methyl-5-diphosphomethylpyrimidine and 4-methyl-5-(2-phosphoethyl)-thiazole: step 1/1.</text>
</comment>
<dbReference type="SUPFAM" id="SSF51391">
    <property type="entry name" value="Thiamin phosphate synthase"/>
    <property type="match status" value="1"/>
</dbReference>
<keyword evidence="5 9" id="KW-0784">Thiamine biosynthesis</keyword>
<comment type="function">
    <text evidence="9">Condenses 4-methyl-5-(beta-hydroxyethyl)thiazole monophosphate (THZ-P) and 2-methyl-4-amino-5-hydroxymethyl pyrimidine pyrophosphate (HMP-PP) to form thiamine monophosphate (TMP).</text>
</comment>
<dbReference type="InterPro" id="IPR036206">
    <property type="entry name" value="ThiamineP_synth_sf"/>
</dbReference>